<evidence type="ECO:0000313" key="3">
    <source>
        <dbReference type="Proteomes" id="UP001061958"/>
    </source>
</evidence>
<evidence type="ECO:0000313" key="1">
    <source>
        <dbReference type="EMBL" id="GJQ10132.1"/>
    </source>
</evidence>
<keyword evidence="3" id="KW-1185">Reference proteome</keyword>
<dbReference type="SUPFAM" id="SSF53335">
    <property type="entry name" value="S-adenosyl-L-methionine-dependent methyltransferases"/>
    <property type="match status" value="1"/>
</dbReference>
<comment type="caution">
    <text evidence="2">The sequence shown here is derived from an EMBL/GenBank/DDBJ whole genome shotgun (WGS) entry which is preliminary data.</text>
</comment>
<organism evidence="2 3">
    <name type="scientific">Galdieria partita</name>
    <dbReference type="NCBI Taxonomy" id="83374"/>
    <lineage>
        <taxon>Eukaryota</taxon>
        <taxon>Rhodophyta</taxon>
        <taxon>Bangiophyceae</taxon>
        <taxon>Galdieriales</taxon>
        <taxon>Galdieriaceae</taxon>
        <taxon>Galdieria</taxon>
    </lineage>
</organism>
<sequence length="194" mass="22797">MDENLWEKVHAIQGWFNKETASQLYDILMKTDNDISQGEWVEIGSWMGRSTAFFALLLQKKYPGKILHAIDTFQGTPNDAFHEDTIRENHFDLYQEFQKNMNNLQLPIQIHKEKSVDCHWELPISLLYLDGDHDLYYMMEEFRKFDLFLHTGSFLIMDDVPSWIGPTHLAGHISSMNNYHKIWAGANTIVFQKI</sequence>
<dbReference type="EMBL" id="BQMJ01000013">
    <property type="protein sequence ID" value="GJQ10147.1"/>
    <property type="molecule type" value="Genomic_DNA"/>
</dbReference>
<reference evidence="2" key="1">
    <citation type="journal article" date="2022" name="Proc. Natl. Acad. Sci. U.S.A.">
        <title>Life cycle and functional genomics of the unicellular red alga Galdieria for elucidating algal and plant evolution and industrial use.</title>
        <authorList>
            <person name="Hirooka S."/>
            <person name="Itabashi T."/>
            <person name="Ichinose T.M."/>
            <person name="Onuma R."/>
            <person name="Fujiwara T."/>
            <person name="Yamashita S."/>
            <person name="Jong L.W."/>
            <person name="Tomita R."/>
            <person name="Iwane A.H."/>
            <person name="Miyagishima S.Y."/>
        </authorList>
    </citation>
    <scope>NUCLEOTIDE SEQUENCE</scope>
    <source>
        <strain evidence="2">NBRC 102759</strain>
    </source>
</reference>
<dbReference type="InterPro" id="IPR029063">
    <property type="entry name" value="SAM-dependent_MTases_sf"/>
</dbReference>
<reference evidence="2" key="2">
    <citation type="submission" date="2022-01" db="EMBL/GenBank/DDBJ databases">
        <authorList>
            <person name="Hirooka S."/>
            <person name="Miyagishima S.Y."/>
        </authorList>
    </citation>
    <scope>NUCLEOTIDE SEQUENCE</scope>
    <source>
        <strain evidence="2">NBRC 102759</strain>
    </source>
</reference>
<protein>
    <recommendedName>
        <fullName evidence="4">Methyltransferase</fullName>
    </recommendedName>
</protein>
<name>A0A9C7UP51_9RHOD</name>
<accession>A0A9C7UP51</accession>
<dbReference type="Gene3D" id="3.40.50.150">
    <property type="entry name" value="Vaccinia Virus protein VP39"/>
    <property type="match status" value="1"/>
</dbReference>
<dbReference type="Pfam" id="PF13578">
    <property type="entry name" value="Methyltransf_24"/>
    <property type="match status" value="1"/>
</dbReference>
<dbReference type="AlphaFoldDB" id="A0A9C7UP51"/>
<dbReference type="Proteomes" id="UP001061958">
    <property type="component" value="Unassembled WGS sequence"/>
</dbReference>
<proteinExistence type="predicted"/>
<dbReference type="EMBL" id="BQMJ01000013">
    <property type="protein sequence ID" value="GJQ10132.1"/>
    <property type="molecule type" value="Genomic_DNA"/>
</dbReference>
<gene>
    <name evidence="1" type="ORF">GpartN1_g1923.t1</name>
    <name evidence="2" type="ORF">GpartN1_g1938.t1</name>
</gene>
<evidence type="ECO:0000313" key="2">
    <source>
        <dbReference type="EMBL" id="GJQ10147.1"/>
    </source>
</evidence>
<evidence type="ECO:0008006" key="4">
    <source>
        <dbReference type="Google" id="ProtNLM"/>
    </source>
</evidence>